<reference evidence="2 3" key="1">
    <citation type="submission" date="2019-12" db="EMBL/GenBank/DDBJ databases">
        <title>The draft genomic sequence of strain Chitinophaga oryziterrae JCM 16595.</title>
        <authorList>
            <person name="Zhang X."/>
        </authorList>
    </citation>
    <scope>NUCLEOTIDE SEQUENCE [LARGE SCALE GENOMIC DNA]</scope>
    <source>
        <strain evidence="2 3">JCM 16595</strain>
    </source>
</reference>
<gene>
    <name evidence="2" type="ORF">GO495_30425</name>
</gene>
<dbReference type="AlphaFoldDB" id="A0A6N8JI07"/>
<dbReference type="OrthoDB" id="675330at2"/>
<organism evidence="2 3">
    <name type="scientific">Chitinophaga oryziterrae</name>
    <dbReference type="NCBI Taxonomy" id="1031224"/>
    <lineage>
        <taxon>Bacteria</taxon>
        <taxon>Pseudomonadati</taxon>
        <taxon>Bacteroidota</taxon>
        <taxon>Chitinophagia</taxon>
        <taxon>Chitinophagales</taxon>
        <taxon>Chitinophagaceae</taxon>
        <taxon>Chitinophaga</taxon>
    </lineage>
</organism>
<feature type="chain" id="PRO_5026950286" description="Sensor of ECF-type sigma factor" evidence="1">
    <location>
        <begin position="26"/>
        <end position="159"/>
    </location>
</feature>
<keyword evidence="1" id="KW-0732">Signal</keyword>
<accession>A0A6N8JI07</accession>
<name>A0A6N8JI07_9BACT</name>
<feature type="signal peptide" evidence="1">
    <location>
        <begin position="1"/>
        <end position="25"/>
    </location>
</feature>
<dbReference type="RefSeq" id="WP_157303732.1">
    <property type="nucleotide sequence ID" value="NZ_BAAAZB010000028.1"/>
</dbReference>
<evidence type="ECO:0000256" key="1">
    <source>
        <dbReference type="SAM" id="SignalP"/>
    </source>
</evidence>
<sequence length="159" mass="18487">MKKIYTISLLFIFALTGITSSPGYAQQGSDAELRDRIRAAQVAYLSQKLDLTPDEAQKFWPLYNQYTKEVELLIAERRNTKATDHPTKDLPNDNNELGYEQRMLDIKTHYNKEFQKVLPSTKAGNVFRSEREFRNTLVRSLKERQSRNMGGPGARRFRQ</sequence>
<comment type="caution">
    <text evidence="2">The sequence shown here is derived from an EMBL/GenBank/DDBJ whole genome shotgun (WGS) entry which is preliminary data.</text>
</comment>
<evidence type="ECO:0000313" key="3">
    <source>
        <dbReference type="Proteomes" id="UP000468388"/>
    </source>
</evidence>
<dbReference type="EMBL" id="WRXO01000014">
    <property type="protein sequence ID" value="MVT44945.1"/>
    <property type="molecule type" value="Genomic_DNA"/>
</dbReference>
<proteinExistence type="predicted"/>
<protein>
    <recommendedName>
        <fullName evidence="4">Sensor of ECF-type sigma factor</fullName>
    </recommendedName>
</protein>
<evidence type="ECO:0000313" key="2">
    <source>
        <dbReference type="EMBL" id="MVT44945.1"/>
    </source>
</evidence>
<dbReference type="Proteomes" id="UP000468388">
    <property type="component" value="Unassembled WGS sequence"/>
</dbReference>
<keyword evidence="3" id="KW-1185">Reference proteome</keyword>
<evidence type="ECO:0008006" key="4">
    <source>
        <dbReference type="Google" id="ProtNLM"/>
    </source>
</evidence>